<dbReference type="Proteomes" id="UP000799777">
    <property type="component" value="Unassembled WGS sequence"/>
</dbReference>
<organism evidence="2 3">
    <name type="scientific">Setomelanomma holmii</name>
    <dbReference type="NCBI Taxonomy" id="210430"/>
    <lineage>
        <taxon>Eukaryota</taxon>
        <taxon>Fungi</taxon>
        <taxon>Dikarya</taxon>
        <taxon>Ascomycota</taxon>
        <taxon>Pezizomycotina</taxon>
        <taxon>Dothideomycetes</taxon>
        <taxon>Pleosporomycetidae</taxon>
        <taxon>Pleosporales</taxon>
        <taxon>Pleosporineae</taxon>
        <taxon>Phaeosphaeriaceae</taxon>
        <taxon>Setomelanomma</taxon>
    </lineage>
</organism>
<sequence>MNCVSSSPLRHEKDILEDGLANCVTYLNALRKKQARNERLLSVDPLPPRRKRKKIQQSKRELNRDIKNRERDEQAFLSSLQACNTNIYIAEGNSHTPRDVSSTAADYTSSTTQCSFDESEPTEISWTGFPSNTAQSQYQRAPLRPAAAVFEPVFEPLLKATSQEGYGAERRTQTLSILPPLSIPGFEDALARQATAASMIRTMQQLSSQARPVDDQRRNNTWCNTTPDGSPEEVARPRLIRRSRSNSL</sequence>
<dbReference type="OrthoDB" id="3904016at2759"/>
<feature type="compositionally biased region" description="Basic residues" evidence="1">
    <location>
        <begin position="238"/>
        <end position="248"/>
    </location>
</feature>
<protein>
    <submittedName>
        <fullName evidence="2">Uncharacterized protein</fullName>
    </submittedName>
</protein>
<dbReference type="AlphaFoldDB" id="A0A9P4GZR2"/>
<name>A0A9P4GZR2_9PLEO</name>
<evidence type="ECO:0000256" key="1">
    <source>
        <dbReference type="SAM" id="MobiDB-lite"/>
    </source>
</evidence>
<dbReference type="EMBL" id="ML978291">
    <property type="protein sequence ID" value="KAF2024559.1"/>
    <property type="molecule type" value="Genomic_DNA"/>
</dbReference>
<gene>
    <name evidence="2" type="ORF">EK21DRAFT_104581</name>
</gene>
<feature type="region of interest" description="Disordered" evidence="1">
    <location>
        <begin position="205"/>
        <end position="248"/>
    </location>
</feature>
<comment type="caution">
    <text evidence="2">The sequence shown here is derived from an EMBL/GenBank/DDBJ whole genome shotgun (WGS) entry which is preliminary data.</text>
</comment>
<feature type="compositionally biased region" description="Basic and acidic residues" evidence="1">
    <location>
        <begin position="58"/>
        <end position="67"/>
    </location>
</feature>
<feature type="region of interest" description="Disordered" evidence="1">
    <location>
        <begin position="43"/>
        <end position="67"/>
    </location>
</feature>
<accession>A0A9P4GZR2</accession>
<feature type="compositionally biased region" description="Polar residues" evidence="1">
    <location>
        <begin position="219"/>
        <end position="228"/>
    </location>
</feature>
<feature type="compositionally biased region" description="Basic residues" evidence="1">
    <location>
        <begin position="48"/>
        <end position="57"/>
    </location>
</feature>
<keyword evidence="3" id="KW-1185">Reference proteome</keyword>
<proteinExistence type="predicted"/>
<evidence type="ECO:0000313" key="2">
    <source>
        <dbReference type="EMBL" id="KAF2024559.1"/>
    </source>
</evidence>
<evidence type="ECO:0000313" key="3">
    <source>
        <dbReference type="Proteomes" id="UP000799777"/>
    </source>
</evidence>
<reference evidence="2" key="1">
    <citation type="journal article" date="2020" name="Stud. Mycol.">
        <title>101 Dothideomycetes genomes: a test case for predicting lifestyles and emergence of pathogens.</title>
        <authorList>
            <person name="Haridas S."/>
            <person name="Albert R."/>
            <person name="Binder M."/>
            <person name="Bloem J."/>
            <person name="Labutti K."/>
            <person name="Salamov A."/>
            <person name="Andreopoulos B."/>
            <person name="Baker S."/>
            <person name="Barry K."/>
            <person name="Bills G."/>
            <person name="Bluhm B."/>
            <person name="Cannon C."/>
            <person name="Castanera R."/>
            <person name="Culley D."/>
            <person name="Daum C."/>
            <person name="Ezra D."/>
            <person name="Gonzalez J."/>
            <person name="Henrissat B."/>
            <person name="Kuo A."/>
            <person name="Liang C."/>
            <person name="Lipzen A."/>
            <person name="Lutzoni F."/>
            <person name="Magnuson J."/>
            <person name="Mondo S."/>
            <person name="Nolan M."/>
            <person name="Ohm R."/>
            <person name="Pangilinan J."/>
            <person name="Park H.-J."/>
            <person name="Ramirez L."/>
            <person name="Alfaro M."/>
            <person name="Sun H."/>
            <person name="Tritt A."/>
            <person name="Yoshinaga Y."/>
            <person name="Zwiers L.-H."/>
            <person name="Turgeon B."/>
            <person name="Goodwin S."/>
            <person name="Spatafora J."/>
            <person name="Crous P."/>
            <person name="Grigoriev I."/>
        </authorList>
    </citation>
    <scope>NUCLEOTIDE SEQUENCE</scope>
    <source>
        <strain evidence="2">CBS 110217</strain>
    </source>
</reference>